<dbReference type="SUPFAM" id="SSF51161">
    <property type="entry name" value="Trimeric LpxA-like enzymes"/>
    <property type="match status" value="1"/>
</dbReference>
<evidence type="ECO:0000256" key="6">
    <source>
        <dbReference type="ARBA" id="ARBA00023315"/>
    </source>
</evidence>
<dbReference type="EMBL" id="BMGL01000012">
    <property type="protein sequence ID" value="GGE19299.1"/>
    <property type="molecule type" value="Genomic_DNA"/>
</dbReference>
<evidence type="ECO:0000313" key="8">
    <source>
        <dbReference type="EMBL" id="GGE19299.1"/>
    </source>
</evidence>
<dbReference type="Pfam" id="PF04613">
    <property type="entry name" value="LpxD"/>
    <property type="match status" value="1"/>
</dbReference>
<dbReference type="Proteomes" id="UP000599688">
    <property type="component" value="Unassembled WGS sequence"/>
</dbReference>
<evidence type="ECO:0000256" key="3">
    <source>
        <dbReference type="ARBA" id="ARBA00022679"/>
    </source>
</evidence>
<reference evidence="8 9" key="1">
    <citation type="journal article" date="2014" name="Int. J. Syst. Evol. Microbiol.">
        <title>Complete genome sequence of Corynebacterium casei LMG S-19264T (=DSM 44701T), isolated from a smear-ripened cheese.</title>
        <authorList>
            <consortium name="US DOE Joint Genome Institute (JGI-PGF)"/>
            <person name="Walter F."/>
            <person name="Albersmeier A."/>
            <person name="Kalinowski J."/>
            <person name="Ruckert C."/>
        </authorList>
    </citation>
    <scope>NUCLEOTIDE SEQUENCE [LARGE SCALE GENOMIC DNA]</scope>
    <source>
        <strain evidence="8 9">CGMCC 1.12925</strain>
    </source>
</reference>
<dbReference type="Gene3D" id="3.40.1390.10">
    <property type="entry name" value="MurE/MurF, N-terminal domain"/>
    <property type="match status" value="1"/>
</dbReference>
<dbReference type="InterPro" id="IPR007691">
    <property type="entry name" value="LpxD"/>
</dbReference>
<keyword evidence="9" id="KW-1185">Reference proteome</keyword>
<dbReference type="PANTHER" id="PTHR43378">
    <property type="entry name" value="UDP-3-O-ACYLGLUCOSAMINE N-ACYLTRANSFERASE"/>
    <property type="match status" value="1"/>
</dbReference>
<feature type="domain" description="UDP-3-O-[3-hydroxymyristoyl] glucosamine N-acyltransferase non-repeat region" evidence="7">
    <location>
        <begin position="25"/>
        <end position="91"/>
    </location>
</feature>
<keyword evidence="6" id="KW-0012">Acyltransferase</keyword>
<dbReference type="GO" id="GO:0009245">
    <property type="term" value="P:lipid A biosynthetic process"/>
    <property type="evidence" value="ECO:0007669"/>
    <property type="project" value="UniProtKB-KW"/>
</dbReference>
<dbReference type="PANTHER" id="PTHR43378:SF2">
    <property type="entry name" value="UDP-3-O-ACYLGLUCOSAMINE N-ACYLTRANSFERASE 1, MITOCHONDRIAL-RELATED"/>
    <property type="match status" value="1"/>
</dbReference>
<dbReference type="InterPro" id="IPR011004">
    <property type="entry name" value="Trimer_LpxA-like_sf"/>
</dbReference>
<dbReference type="InterPro" id="IPR020573">
    <property type="entry name" value="UDP_GlcNAc_AcTrfase_non-rep"/>
</dbReference>
<evidence type="ECO:0000313" key="9">
    <source>
        <dbReference type="Proteomes" id="UP000599688"/>
    </source>
</evidence>
<dbReference type="AlphaFoldDB" id="A0A916ZYK1"/>
<dbReference type="RefSeq" id="WP_188406763.1">
    <property type="nucleotide sequence ID" value="NZ_BMGL01000012.1"/>
</dbReference>
<keyword evidence="3" id="KW-0808">Transferase</keyword>
<evidence type="ECO:0000256" key="2">
    <source>
        <dbReference type="ARBA" id="ARBA00022556"/>
    </source>
</evidence>
<dbReference type="CDD" id="cd03352">
    <property type="entry name" value="LbH_LpxD"/>
    <property type="match status" value="1"/>
</dbReference>
<evidence type="ECO:0000256" key="5">
    <source>
        <dbReference type="ARBA" id="ARBA00023098"/>
    </source>
</evidence>
<dbReference type="InterPro" id="IPR001451">
    <property type="entry name" value="Hexapep"/>
</dbReference>
<dbReference type="Pfam" id="PF00132">
    <property type="entry name" value="Hexapep"/>
    <property type="match status" value="2"/>
</dbReference>
<sequence>MKFPRTYALQEIADLINVEFVGPSDFPVLGMNEIHVVEKGDIVFVDHPKYYDKALQSKASIILINKKVECPEGKALLISDNPFSDFNIISRHFNSFQPASQSVAASAQIGEGTFVQPNVFIGNNVKIGKNCIIHSNVSIYDGVEIGNNVILHSGTVLGANAFYYKKRETHFERLETCGSIAIEDDVEIGALCSIDRGVTGITRIKKGTKIDNQVQIGHDTVIGERCLIAAQVGIAGCTILKNEVTLWGQVGVTSGVTLAKGTTLLAQSGINKNTEVNETYFGSPAGKIRVKFKEVAAITQLPNLIQKLKRNV</sequence>
<evidence type="ECO:0000259" key="7">
    <source>
        <dbReference type="Pfam" id="PF04613"/>
    </source>
</evidence>
<accession>A0A916ZYK1</accession>
<keyword evidence="2" id="KW-0441">Lipid A biosynthesis</keyword>
<protein>
    <submittedName>
        <fullName evidence="8">UDP-3-O-(3-hydroxymyristoyl)glucosamine N-acyltransferase</fullName>
    </submittedName>
</protein>
<dbReference type="GO" id="GO:0016020">
    <property type="term" value="C:membrane"/>
    <property type="evidence" value="ECO:0007669"/>
    <property type="project" value="GOC"/>
</dbReference>
<proteinExistence type="predicted"/>
<gene>
    <name evidence="8" type="ORF">GCM10010831_20490</name>
</gene>
<name>A0A916ZYK1_9FLAO</name>
<comment type="caution">
    <text evidence="8">The sequence shown here is derived from an EMBL/GenBank/DDBJ whole genome shotgun (WGS) entry which is preliminary data.</text>
</comment>
<keyword evidence="1" id="KW-0444">Lipid biosynthesis</keyword>
<dbReference type="NCBIfam" id="NF002060">
    <property type="entry name" value="PRK00892.1"/>
    <property type="match status" value="1"/>
</dbReference>
<evidence type="ECO:0000256" key="4">
    <source>
        <dbReference type="ARBA" id="ARBA00022737"/>
    </source>
</evidence>
<evidence type="ECO:0000256" key="1">
    <source>
        <dbReference type="ARBA" id="ARBA00022516"/>
    </source>
</evidence>
<dbReference type="Gene3D" id="2.160.10.10">
    <property type="entry name" value="Hexapeptide repeat proteins"/>
    <property type="match status" value="1"/>
</dbReference>
<organism evidence="8 9">
    <name type="scientific">Psychroflexus salis</name>
    <dbReference type="NCBI Taxonomy" id="1526574"/>
    <lineage>
        <taxon>Bacteria</taxon>
        <taxon>Pseudomonadati</taxon>
        <taxon>Bacteroidota</taxon>
        <taxon>Flavobacteriia</taxon>
        <taxon>Flavobacteriales</taxon>
        <taxon>Flavobacteriaceae</taxon>
        <taxon>Psychroflexus</taxon>
    </lineage>
</organism>
<keyword evidence="4" id="KW-0677">Repeat</keyword>
<keyword evidence="5" id="KW-0443">Lipid metabolism</keyword>
<dbReference type="GO" id="GO:0016410">
    <property type="term" value="F:N-acyltransferase activity"/>
    <property type="evidence" value="ECO:0007669"/>
    <property type="project" value="InterPro"/>
</dbReference>